<feature type="compositionally biased region" description="Low complexity" evidence="1">
    <location>
        <begin position="349"/>
        <end position="367"/>
    </location>
</feature>
<feature type="compositionally biased region" description="Polar residues" evidence="1">
    <location>
        <begin position="79"/>
        <end position="91"/>
    </location>
</feature>
<protein>
    <submittedName>
        <fullName evidence="2">Uncharacterized protein</fullName>
    </submittedName>
</protein>
<evidence type="ECO:0000313" key="3">
    <source>
        <dbReference type="Proteomes" id="UP000749559"/>
    </source>
</evidence>
<feature type="compositionally biased region" description="Polar residues" evidence="1">
    <location>
        <begin position="1328"/>
        <end position="1348"/>
    </location>
</feature>
<dbReference type="OrthoDB" id="6288241at2759"/>
<feature type="compositionally biased region" description="Polar residues" evidence="1">
    <location>
        <begin position="1297"/>
        <end position="1314"/>
    </location>
</feature>
<organism evidence="2 3">
    <name type="scientific">Owenia fusiformis</name>
    <name type="common">Polychaete worm</name>
    <dbReference type="NCBI Taxonomy" id="6347"/>
    <lineage>
        <taxon>Eukaryota</taxon>
        <taxon>Metazoa</taxon>
        <taxon>Spiralia</taxon>
        <taxon>Lophotrochozoa</taxon>
        <taxon>Annelida</taxon>
        <taxon>Polychaeta</taxon>
        <taxon>Sedentaria</taxon>
        <taxon>Canalipalpata</taxon>
        <taxon>Sabellida</taxon>
        <taxon>Oweniida</taxon>
        <taxon>Oweniidae</taxon>
        <taxon>Owenia</taxon>
    </lineage>
</organism>
<feature type="region of interest" description="Disordered" evidence="1">
    <location>
        <begin position="16"/>
        <end position="35"/>
    </location>
</feature>
<dbReference type="Pfam" id="PF13424">
    <property type="entry name" value="TPR_12"/>
    <property type="match status" value="2"/>
</dbReference>
<feature type="region of interest" description="Disordered" evidence="1">
    <location>
        <begin position="1268"/>
        <end position="1287"/>
    </location>
</feature>
<dbReference type="Gene3D" id="1.25.40.10">
    <property type="entry name" value="Tetratricopeptide repeat domain"/>
    <property type="match status" value="3"/>
</dbReference>
<feature type="region of interest" description="Disordered" evidence="1">
    <location>
        <begin position="345"/>
        <end position="379"/>
    </location>
</feature>
<gene>
    <name evidence="2" type="ORF">OFUS_LOCUS20994</name>
</gene>
<dbReference type="SMART" id="SM00028">
    <property type="entry name" value="TPR"/>
    <property type="match status" value="8"/>
</dbReference>
<accession>A0A8J1XU97</accession>
<evidence type="ECO:0000256" key="1">
    <source>
        <dbReference type="SAM" id="MobiDB-lite"/>
    </source>
</evidence>
<dbReference type="PANTHER" id="PTHR45641:SF19">
    <property type="entry name" value="NEPHROCYSTIN-3"/>
    <property type="match status" value="1"/>
</dbReference>
<sequence>MAYTYLKQRAERMSSLGFSTTHHKRPSSLSDSSKSYNVNNARNIINSYRRKTYTPQYQYSATTDDDNTLHHSNSVPFLHRSSSTPMLNTMHSPGGSGTSISRDYRSGSLVSENSVIEEMEPHHRDSIDEDSVEISATEEHQLVEPTVEIDVHETDSMSGDTEKGDPSGWVEEGINMLDRYRLKDAEALFLKTLKFIDEPTMEEEKLVVQALSGLAEAYQRLGNSLQDDEIRWQWMYIQAMTLMQRSIRQCLESMKQLLDNEDFIWFVEQKYSIDSRLTILENTFQKSLEDSVSRIFVEDKNRAIALIWQSIKNRGKREQPLMGIKWIDELQKYCYKRVEHPEKAVSMESIQSDRSSKSNRSARNSTSETSESVNMNDIHDSMTPSYVAVDEGPLNDPFFDMTVRERKTHWEHYDAPHSPTSPMSVRSDIWDLTPDKSHKDFEQFNEPEWTLNDKELGGDENEDYGYVITVYKAYSPSNIEPPSPDRKSFPMKAAYDNLSPMTEAVKFNSNKAVVPSKIPLPSTQIIDGDALPHLALSKERYYFTLAQSLCRLADNFFKAKKYKVANDVYERTVGLFKDFPRDEESYTLMANTLKTVGIIKCKTGDIIGGMHMMQQAIQIFHLLQSDESKVNLASSWYELGNTFIEEEWTQDTIVEHVMRQLNEAVENEESDEANRTTYDSDSDTECDEDQYVVGALEARTCYQNAVDTLKQMHIVNIEQRDVLARSLTRMGNCNAMAGDYDSALSNFEEALSLFKTTYGVDNLSENANIMTMMGVVCFLLRQYSKAATMYEAAIIILKNLQGVDEPKFDYAFNLGLQGIAYYAMRSYDKCVSSSFQAFETFSLIYHDKLMRQPPIKHWLICQSLYVLGHSYGKLDLYEKALYYLGLAKTMLGRIKAPSNVQVVQIIKALADNYSATEKYEEALQHYNEALEIVDRDTTHGPLRVLQNQLLNKVANVHVSMKNYSNAASFLEQALNTQKDVEADIKDDMCELLEQLGSVYMMTCEIDKAIDCFVDCLDQNQEINGVHSFEMASVCGNLATLYHIKACMAETDDIEGYVRLAETYYRDGMRLETNATVCVRYANFLYHQGLEGDAALTLEPVLHPRRTRSSIVMVEDVDMVLSGLEQVILPDMLEKEIEEHGEITIPASLYAKYLAVLCYKQLKLMSDAEAIVTAMIKDANEANTHIFYSVLGYALMEMGTFDAAAKNFDIAANMLDSMDAKLARENASMCLATHLYDTSSQGLQNVYEYAKRAQRKGTLPRIIVPTKYKTESERISPESGSNSQSFSSSIYSRDHYYSNGTDTYSQNRYPSNDNETFSRNRFTNDKSDTYSSRDTYSRDTFTNNGNESQLDNDNRVTDRNRNESFGSDRSSRSSIGDEPIAWSPRPSPSRSPAHTRFNYSYGGPYH</sequence>
<feature type="compositionally biased region" description="Low complexity" evidence="1">
    <location>
        <begin position="1276"/>
        <end position="1287"/>
    </location>
</feature>
<feature type="compositionally biased region" description="Low complexity" evidence="1">
    <location>
        <begin position="1363"/>
        <end position="1376"/>
    </location>
</feature>
<dbReference type="InterPro" id="IPR011990">
    <property type="entry name" value="TPR-like_helical_dom_sf"/>
</dbReference>
<dbReference type="EMBL" id="CAIIXF020000010">
    <property type="protein sequence ID" value="CAH1796604.1"/>
    <property type="molecule type" value="Genomic_DNA"/>
</dbReference>
<proteinExistence type="predicted"/>
<dbReference type="PROSITE" id="PS50005">
    <property type="entry name" value="TPR"/>
    <property type="match status" value="2"/>
</dbReference>
<dbReference type="Proteomes" id="UP000749559">
    <property type="component" value="Unassembled WGS sequence"/>
</dbReference>
<feature type="region of interest" description="Disordered" evidence="1">
    <location>
        <begin position="79"/>
        <end position="102"/>
    </location>
</feature>
<comment type="caution">
    <text evidence="2">The sequence shown here is derived from an EMBL/GenBank/DDBJ whole genome shotgun (WGS) entry which is preliminary data.</text>
</comment>
<dbReference type="PANTHER" id="PTHR45641">
    <property type="entry name" value="TETRATRICOPEPTIDE REPEAT PROTEIN (AFU_ORTHOLOGUE AFUA_6G03870)"/>
    <property type="match status" value="1"/>
</dbReference>
<keyword evidence="3" id="KW-1185">Reference proteome</keyword>
<feature type="compositionally biased region" description="Basic and acidic residues" evidence="1">
    <location>
        <begin position="1351"/>
        <end position="1361"/>
    </location>
</feature>
<feature type="compositionally biased region" description="Basic and acidic residues" evidence="1">
    <location>
        <begin position="1315"/>
        <end position="1327"/>
    </location>
</feature>
<feature type="region of interest" description="Disordered" evidence="1">
    <location>
        <begin position="1296"/>
        <end position="1405"/>
    </location>
</feature>
<feature type="region of interest" description="Disordered" evidence="1">
    <location>
        <begin position="665"/>
        <end position="685"/>
    </location>
</feature>
<reference evidence="2" key="1">
    <citation type="submission" date="2022-03" db="EMBL/GenBank/DDBJ databases">
        <authorList>
            <person name="Martin C."/>
        </authorList>
    </citation>
    <scope>NUCLEOTIDE SEQUENCE</scope>
</reference>
<dbReference type="SUPFAM" id="SSF48452">
    <property type="entry name" value="TPR-like"/>
    <property type="match status" value="3"/>
</dbReference>
<evidence type="ECO:0000313" key="2">
    <source>
        <dbReference type="EMBL" id="CAH1796604.1"/>
    </source>
</evidence>
<name>A0A8J1XU97_OWEFU</name>
<dbReference type="InterPro" id="IPR019734">
    <property type="entry name" value="TPR_rpt"/>
</dbReference>